<dbReference type="GO" id="GO:0004252">
    <property type="term" value="F:serine-type endopeptidase activity"/>
    <property type="evidence" value="ECO:0007669"/>
    <property type="project" value="InterPro"/>
</dbReference>
<dbReference type="PANTHER" id="PTHR43343:SF3">
    <property type="entry name" value="PROTEASE DO-LIKE 8, CHLOROPLASTIC"/>
    <property type="match status" value="1"/>
</dbReference>
<sequence length="477" mass="51587">MKKTIFLSLVTACILNAGNIKFNEASPSPDRVEPGYNPNTILSYHDSVKDVKQSVVNISTKKTIKDNGNMPFSHMFNDPFLKEFFGFNFGIPQERNRSTSSLGSGVIISSDGYIVTNNHVIADADEIVVTTMYGNNEYKAKVIGADAKTDLAVIKIEAKDLKAISFADSSYLMEGDVVFAVGNPFGVGGTITQGIVSALNKNNIGLNQYENFIQTDASINPGNSGGALVDSRGALVGINSAILSRNGDNNGIGFAIPSNMVKNIAQRLIVDGKIDRGYIGVMISNLTSDQKEVYKNKEGALISSVEKDMPGDKAGLKRGDLIIKVNDKDIKDASTLTNLIGSLDPNTKIDIKYERMGKEYTTKLKLANMNDSASNSGAKAGFSSNSILEGLSIVNLTDEYRAKYRIPSDASGVLVTDVKSDSKAENLGFMNGDLIIQVGDKNIKNIEDFNSVMKENDGDKVLVWINRRGVYRGLVIK</sequence>
<keyword evidence="3" id="KW-0732">Signal</keyword>
<evidence type="ECO:0000256" key="8">
    <source>
        <dbReference type="PIRSR" id="PIRSR611782-1"/>
    </source>
</evidence>
<feature type="active site" description="Charge relay system" evidence="8">
    <location>
        <position position="119"/>
    </location>
</feature>
<proteinExistence type="predicted"/>
<dbReference type="EMBL" id="UFVD01000001">
    <property type="protein sequence ID" value="SUX09604.1"/>
    <property type="molecule type" value="Genomic_DNA"/>
</dbReference>
<dbReference type="InterPro" id="IPR051201">
    <property type="entry name" value="Chloro_Bact_Ser_Proteases"/>
</dbReference>
<keyword evidence="6 11" id="KW-0378">Hydrolase</keyword>
<dbReference type="PROSITE" id="PS50106">
    <property type="entry name" value="PDZ"/>
    <property type="match status" value="1"/>
</dbReference>
<dbReference type="RefSeq" id="WP_089182393.1">
    <property type="nucleotide sequence ID" value="NZ_CP043427.1"/>
</dbReference>
<organism evidence="11 12">
    <name type="scientific">Campylobacter sputorum subsp. sputorum</name>
    <dbReference type="NCBI Taxonomy" id="32024"/>
    <lineage>
        <taxon>Bacteria</taxon>
        <taxon>Pseudomonadati</taxon>
        <taxon>Campylobacterota</taxon>
        <taxon>Epsilonproteobacteria</taxon>
        <taxon>Campylobacterales</taxon>
        <taxon>Campylobacteraceae</taxon>
        <taxon>Campylobacter</taxon>
    </lineage>
</organism>
<dbReference type="Gene3D" id="2.30.42.60">
    <property type="match status" value="1"/>
</dbReference>
<name>A0A381DGV8_9BACT</name>
<evidence type="ECO:0000256" key="6">
    <source>
        <dbReference type="ARBA" id="ARBA00022801"/>
    </source>
</evidence>
<dbReference type="Pfam" id="PF17820">
    <property type="entry name" value="PDZ_6"/>
    <property type="match status" value="1"/>
</dbReference>
<dbReference type="EC" id="3.4.21.107" evidence="11"/>
<dbReference type="Gene3D" id="2.30.42.10">
    <property type="match status" value="1"/>
</dbReference>
<evidence type="ECO:0000313" key="12">
    <source>
        <dbReference type="Proteomes" id="UP000254920"/>
    </source>
</evidence>
<evidence type="ECO:0000256" key="7">
    <source>
        <dbReference type="ARBA" id="ARBA00022825"/>
    </source>
</evidence>
<dbReference type="PANTHER" id="PTHR43343">
    <property type="entry name" value="PEPTIDASE S12"/>
    <property type="match status" value="1"/>
</dbReference>
<feature type="binding site" evidence="9">
    <location>
        <position position="150"/>
    </location>
    <ligand>
        <name>substrate</name>
    </ligand>
</feature>
<dbReference type="InterPro" id="IPR001940">
    <property type="entry name" value="Peptidase_S1C"/>
</dbReference>
<dbReference type="NCBIfam" id="TIGR02037">
    <property type="entry name" value="degP_htrA_DO"/>
    <property type="match status" value="1"/>
</dbReference>
<keyword evidence="12" id="KW-1185">Reference proteome</keyword>
<feature type="active site" description="Charge relay system" evidence="8">
    <location>
        <position position="150"/>
    </location>
</feature>
<dbReference type="Pfam" id="PF13365">
    <property type="entry name" value="Trypsin_2"/>
    <property type="match status" value="1"/>
</dbReference>
<evidence type="ECO:0000256" key="5">
    <source>
        <dbReference type="ARBA" id="ARBA00022764"/>
    </source>
</evidence>
<dbReference type="Gene3D" id="2.40.10.120">
    <property type="match status" value="1"/>
</dbReference>
<evidence type="ECO:0000256" key="1">
    <source>
        <dbReference type="ARBA" id="ARBA00004418"/>
    </source>
</evidence>
<comment type="subcellular location">
    <subcellularLocation>
        <location evidence="1">Periplasm</location>
    </subcellularLocation>
</comment>
<dbReference type="SMART" id="SM00228">
    <property type="entry name" value="PDZ"/>
    <property type="match status" value="2"/>
</dbReference>
<dbReference type="PRINTS" id="PR00834">
    <property type="entry name" value="PROTEASES2C"/>
</dbReference>
<feature type="active site" description="Charge relay system" evidence="8">
    <location>
        <position position="224"/>
    </location>
</feature>
<dbReference type="GO" id="GO:0006508">
    <property type="term" value="P:proteolysis"/>
    <property type="evidence" value="ECO:0007669"/>
    <property type="project" value="UniProtKB-KW"/>
</dbReference>
<dbReference type="GeneID" id="93090562"/>
<evidence type="ECO:0000259" key="10">
    <source>
        <dbReference type="PROSITE" id="PS50106"/>
    </source>
</evidence>
<dbReference type="GO" id="GO:0042597">
    <property type="term" value="C:periplasmic space"/>
    <property type="evidence" value="ECO:0007669"/>
    <property type="project" value="UniProtKB-SubCell"/>
</dbReference>
<evidence type="ECO:0000256" key="3">
    <source>
        <dbReference type="ARBA" id="ARBA00022729"/>
    </source>
</evidence>
<dbReference type="OrthoDB" id="9758917at2"/>
<reference evidence="11 12" key="1">
    <citation type="submission" date="2018-06" db="EMBL/GenBank/DDBJ databases">
        <authorList>
            <consortium name="Pathogen Informatics"/>
            <person name="Doyle S."/>
        </authorList>
    </citation>
    <scope>NUCLEOTIDE SEQUENCE [LARGE SCALE GENOMIC DNA]</scope>
    <source>
        <strain evidence="11 12">NCTC12475</strain>
    </source>
</reference>
<gene>
    <name evidence="11" type="primary">mucD</name>
    <name evidence="11" type="ORF">NCTC12475_00110</name>
</gene>
<feature type="binding site" evidence="9">
    <location>
        <position position="119"/>
    </location>
    <ligand>
        <name>substrate</name>
    </ligand>
</feature>
<evidence type="ECO:0000256" key="4">
    <source>
        <dbReference type="ARBA" id="ARBA00022737"/>
    </source>
</evidence>
<dbReference type="Proteomes" id="UP000254920">
    <property type="component" value="Unassembled WGS sequence"/>
</dbReference>
<dbReference type="InterPro" id="IPR011782">
    <property type="entry name" value="Pept_S1C_Do"/>
</dbReference>
<dbReference type="InterPro" id="IPR001478">
    <property type="entry name" value="PDZ"/>
</dbReference>
<evidence type="ECO:0000256" key="2">
    <source>
        <dbReference type="ARBA" id="ARBA00022670"/>
    </source>
</evidence>
<keyword evidence="2" id="KW-0645">Protease</keyword>
<dbReference type="InterPro" id="IPR036034">
    <property type="entry name" value="PDZ_sf"/>
</dbReference>
<keyword evidence="5" id="KW-0574">Periplasm</keyword>
<evidence type="ECO:0000256" key="9">
    <source>
        <dbReference type="PIRSR" id="PIRSR611782-2"/>
    </source>
</evidence>
<feature type="binding site" evidence="9">
    <location>
        <begin position="222"/>
        <end position="224"/>
    </location>
    <ligand>
        <name>substrate</name>
    </ligand>
</feature>
<dbReference type="Pfam" id="PF13180">
    <property type="entry name" value="PDZ_2"/>
    <property type="match status" value="1"/>
</dbReference>
<protein>
    <submittedName>
        <fullName evidence="11">Putative cryptic C4-dicarboxylate transporter DcuD</fullName>
        <ecNumber evidence="11">3.4.21.107</ecNumber>
    </submittedName>
</protein>
<keyword evidence="4" id="KW-0677">Repeat</keyword>
<dbReference type="InterPro" id="IPR041489">
    <property type="entry name" value="PDZ_6"/>
</dbReference>
<dbReference type="STRING" id="32024.GCA_000788295_00200"/>
<evidence type="ECO:0000313" key="11">
    <source>
        <dbReference type="EMBL" id="SUX09604.1"/>
    </source>
</evidence>
<dbReference type="InterPro" id="IPR009003">
    <property type="entry name" value="Peptidase_S1_PA"/>
</dbReference>
<dbReference type="SUPFAM" id="SSF50156">
    <property type="entry name" value="PDZ domain-like"/>
    <property type="match status" value="2"/>
</dbReference>
<feature type="domain" description="PDZ" evidence="10">
    <location>
        <begin position="268"/>
        <end position="334"/>
    </location>
</feature>
<dbReference type="AlphaFoldDB" id="A0A381DGV8"/>
<keyword evidence="7" id="KW-0720">Serine protease</keyword>
<dbReference type="SUPFAM" id="SSF50494">
    <property type="entry name" value="Trypsin-like serine proteases"/>
    <property type="match status" value="1"/>
</dbReference>
<accession>A0A381DGV8</accession>